<dbReference type="PANTHER" id="PTHR24006:SF888">
    <property type="entry name" value="UBIQUITIN CARBOXYL-TERMINAL HYDROLASE 30"/>
    <property type="match status" value="1"/>
</dbReference>
<dbReference type="STRING" id="45882.A0A0V1CCI0"/>
<dbReference type="InterPro" id="IPR001394">
    <property type="entry name" value="Peptidase_C19_UCH"/>
</dbReference>
<keyword evidence="8" id="KW-1133">Transmembrane helix</keyword>
<comment type="similarity">
    <text evidence="2 7">Belongs to the peptidase C19 family.</text>
</comment>
<feature type="transmembrane region" description="Helical" evidence="8">
    <location>
        <begin position="37"/>
        <end position="58"/>
    </location>
</feature>
<dbReference type="OrthoDB" id="2248014at2759"/>
<reference evidence="10 11" key="1">
    <citation type="submission" date="2015-01" db="EMBL/GenBank/DDBJ databases">
        <title>Evolution of Trichinella species and genotypes.</title>
        <authorList>
            <person name="Korhonen P.K."/>
            <person name="Edoardo P."/>
            <person name="Giuseppe L.R."/>
            <person name="Gasser R.B."/>
        </authorList>
    </citation>
    <scope>NUCLEOTIDE SEQUENCE [LARGE SCALE GENOMIC DNA]</scope>
    <source>
        <strain evidence="10">ISS120</strain>
    </source>
</reference>
<evidence type="ECO:0000259" key="9">
    <source>
        <dbReference type="PROSITE" id="PS50235"/>
    </source>
</evidence>
<sequence>MICIVYLLGACEFTMHLTAHLNMKLDMRVIKTMDRQCLMIVGTVTAASIIALALFFFMDSKERKRLRKVPGLYNYGSVCFVNSLLQSLASCSSFVSWSAQFSNNEEYCFLKALGIILQELNDHSKYALSSQIIINSLKQRGWNLETNIQQDVHELLNVFDSAWDEELSPLFKTVDINSDAGEAIQVPSHGKIRSETVCHACSHKTSNLEDFGAVTLNFPTNINMPSISLEECLLCYMKPECLLDAICENCSSVTGNVKMYKTLKFEIHPKCFIFIFQRLMWLPSGMSFKIATVVNLPELLDLQHLAEIVRHPKADQSTLPSNPSLRSCNDKLYRLEAVIVHRGNHQYGHFITYRRDIDNQSLWCAVSDDEVKPIQFDSVASCQAYMAFYEKAKIESNSEH</sequence>
<dbReference type="PROSITE" id="PS00972">
    <property type="entry name" value="USP_1"/>
    <property type="match status" value="1"/>
</dbReference>
<evidence type="ECO:0000256" key="7">
    <source>
        <dbReference type="RuleBase" id="RU366025"/>
    </source>
</evidence>
<dbReference type="InterPro" id="IPR018200">
    <property type="entry name" value="USP_CS"/>
</dbReference>
<dbReference type="SUPFAM" id="SSF54001">
    <property type="entry name" value="Cysteine proteinases"/>
    <property type="match status" value="1"/>
</dbReference>
<dbReference type="AlphaFoldDB" id="A0A0V1CCI0"/>
<evidence type="ECO:0000313" key="10">
    <source>
        <dbReference type="EMBL" id="KRY46960.1"/>
    </source>
</evidence>
<comment type="caution">
    <text evidence="10">The sequence shown here is derived from an EMBL/GenBank/DDBJ whole genome shotgun (WGS) entry which is preliminary data.</text>
</comment>
<feature type="domain" description="USP" evidence="9">
    <location>
        <begin position="70"/>
        <end position="392"/>
    </location>
</feature>
<dbReference type="Pfam" id="PF00443">
    <property type="entry name" value="UCH"/>
    <property type="match status" value="1"/>
</dbReference>
<dbReference type="InterPro" id="IPR038765">
    <property type="entry name" value="Papain-like_cys_pep_sf"/>
</dbReference>
<organism evidence="10 11">
    <name type="scientific">Trichinella britovi</name>
    <name type="common">Parasitic roundworm</name>
    <dbReference type="NCBI Taxonomy" id="45882"/>
    <lineage>
        <taxon>Eukaryota</taxon>
        <taxon>Metazoa</taxon>
        <taxon>Ecdysozoa</taxon>
        <taxon>Nematoda</taxon>
        <taxon>Enoplea</taxon>
        <taxon>Dorylaimia</taxon>
        <taxon>Trichinellida</taxon>
        <taxon>Trichinellidae</taxon>
        <taxon>Trichinella</taxon>
    </lineage>
</organism>
<protein>
    <recommendedName>
        <fullName evidence="7">Ubiquitin carboxyl-terminal hydrolase</fullName>
        <ecNumber evidence="7">3.4.19.12</ecNumber>
    </recommendedName>
</protein>
<dbReference type="Proteomes" id="UP000054653">
    <property type="component" value="Unassembled WGS sequence"/>
</dbReference>
<proteinExistence type="inferred from homology"/>
<dbReference type="EMBL" id="JYDI01000263">
    <property type="protein sequence ID" value="KRY46960.1"/>
    <property type="molecule type" value="Genomic_DNA"/>
</dbReference>
<name>A0A0V1CCI0_TRIBR</name>
<keyword evidence="3 7" id="KW-0645">Protease</keyword>
<evidence type="ECO:0000256" key="8">
    <source>
        <dbReference type="SAM" id="Phobius"/>
    </source>
</evidence>
<dbReference type="GO" id="GO:0005829">
    <property type="term" value="C:cytosol"/>
    <property type="evidence" value="ECO:0007669"/>
    <property type="project" value="TreeGrafter"/>
</dbReference>
<dbReference type="PROSITE" id="PS00973">
    <property type="entry name" value="USP_2"/>
    <property type="match status" value="1"/>
</dbReference>
<dbReference type="InterPro" id="IPR028889">
    <property type="entry name" value="USP"/>
</dbReference>
<dbReference type="CDD" id="cd02257">
    <property type="entry name" value="Peptidase_C19"/>
    <property type="match status" value="1"/>
</dbReference>
<dbReference type="PANTHER" id="PTHR24006">
    <property type="entry name" value="UBIQUITIN CARBOXYL-TERMINAL HYDROLASE"/>
    <property type="match status" value="1"/>
</dbReference>
<dbReference type="EC" id="3.4.19.12" evidence="7"/>
<keyword evidence="6 7" id="KW-0788">Thiol protease</keyword>
<evidence type="ECO:0000256" key="5">
    <source>
        <dbReference type="ARBA" id="ARBA00022801"/>
    </source>
</evidence>
<dbReference type="Gene3D" id="3.90.70.10">
    <property type="entry name" value="Cysteine proteinases"/>
    <property type="match status" value="1"/>
</dbReference>
<evidence type="ECO:0000256" key="4">
    <source>
        <dbReference type="ARBA" id="ARBA00022786"/>
    </source>
</evidence>
<dbReference type="GO" id="GO:0016579">
    <property type="term" value="P:protein deubiquitination"/>
    <property type="evidence" value="ECO:0007669"/>
    <property type="project" value="InterPro"/>
</dbReference>
<evidence type="ECO:0000256" key="6">
    <source>
        <dbReference type="ARBA" id="ARBA00022807"/>
    </source>
</evidence>
<dbReference type="GO" id="GO:0005634">
    <property type="term" value="C:nucleus"/>
    <property type="evidence" value="ECO:0007669"/>
    <property type="project" value="TreeGrafter"/>
</dbReference>
<evidence type="ECO:0000256" key="1">
    <source>
        <dbReference type="ARBA" id="ARBA00000707"/>
    </source>
</evidence>
<keyword evidence="8" id="KW-0812">Transmembrane</keyword>
<dbReference type="GO" id="GO:0004843">
    <property type="term" value="F:cysteine-type deubiquitinase activity"/>
    <property type="evidence" value="ECO:0007669"/>
    <property type="project" value="UniProtKB-UniRule"/>
</dbReference>
<keyword evidence="8" id="KW-0472">Membrane</keyword>
<comment type="catalytic activity">
    <reaction evidence="1 7">
        <text>Thiol-dependent hydrolysis of ester, thioester, amide, peptide and isopeptide bonds formed by the C-terminal Gly of ubiquitin (a 76-residue protein attached to proteins as an intracellular targeting signal).</text>
        <dbReference type="EC" id="3.4.19.12"/>
    </reaction>
</comment>
<dbReference type="InterPro" id="IPR050164">
    <property type="entry name" value="Peptidase_C19"/>
</dbReference>
<accession>A0A0V1CCI0</accession>
<keyword evidence="5 7" id="KW-0378">Hydrolase</keyword>
<gene>
    <name evidence="10" type="primary">usp30</name>
    <name evidence="10" type="ORF">T03_13257</name>
</gene>
<evidence type="ECO:0000313" key="11">
    <source>
        <dbReference type="Proteomes" id="UP000054653"/>
    </source>
</evidence>
<keyword evidence="11" id="KW-1185">Reference proteome</keyword>
<evidence type="ECO:0000256" key="3">
    <source>
        <dbReference type="ARBA" id="ARBA00022670"/>
    </source>
</evidence>
<keyword evidence="4 7" id="KW-0833">Ubl conjugation pathway</keyword>
<dbReference type="OMA" id="YIQGASC"/>
<evidence type="ECO:0000256" key="2">
    <source>
        <dbReference type="ARBA" id="ARBA00009085"/>
    </source>
</evidence>
<dbReference type="GO" id="GO:0006508">
    <property type="term" value="P:proteolysis"/>
    <property type="evidence" value="ECO:0007669"/>
    <property type="project" value="UniProtKB-KW"/>
</dbReference>
<dbReference type="PROSITE" id="PS50235">
    <property type="entry name" value="USP_3"/>
    <property type="match status" value="1"/>
</dbReference>